<dbReference type="EMBL" id="BTSX01000006">
    <property type="protein sequence ID" value="GMT07298.1"/>
    <property type="molecule type" value="Genomic_DNA"/>
</dbReference>
<proteinExistence type="predicted"/>
<gene>
    <name evidence="1" type="ORF">PENTCL1PPCAC_29472</name>
</gene>
<reference evidence="1" key="1">
    <citation type="submission" date="2023-10" db="EMBL/GenBank/DDBJ databases">
        <title>Genome assembly of Pristionchus species.</title>
        <authorList>
            <person name="Yoshida K."/>
            <person name="Sommer R.J."/>
        </authorList>
    </citation>
    <scope>NUCLEOTIDE SEQUENCE</scope>
    <source>
        <strain evidence="1">RS0144</strain>
    </source>
</reference>
<evidence type="ECO:0000313" key="2">
    <source>
        <dbReference type="Proteomes" id="UP001432027"/>
    </source>
</evidence>
<dbReference type="Proteomes" id="UP001432027">
    <property type="component" value="Unassembled WGS sequence"/>
</dbReference>
<protein>
    <submittedName>
        <fullName evidence="1">Uncharacterized protein</fullName>
    </submittedName>
</protein>
<keyword evidence="2" id="KW-1185">Reference proteome</keyword>
<comment type="caution">
    <text evidence="1">The sequence shown here is derived from an EMBL/GenBank/DDBJ whole genome shotgun (WGS) entry which is preliminary data.</text>
</comment>
<name>A0AAV5UM80_9BILA</name>
<accession>A0AAV5UM80</accession>
<organism evidence="1 2">
    <name type="scientific">Pristionchus entomophagus</name>
    <dbReference type="NCBI Taxonomy" id="358040"/>
    <lineage>
        <taxon>Eukaryota</taxon>
        <taxon>Metazoa</taxon>
        <taxon>Ecdysozoa</taxon>
        <taxon>Nematoda</taxon>
        <taxon>Chromadorea</taxon>
        <taxon>Rhabditida</taxon>
        <taxon>Rhabditina</taxon>
        <taxon>Diplogasteromorpha</taxon>
        <taxon>Diplogasteroidea</taxon>
        <taxon>Neodiplogasteridae</taxon>
        <taxon>Pristionchus</taxon>
    </lineage>
</organism>
<evidence type="ECO:0000313" key="1">
    <source>
        <dbReference type="EMBL" id="GMT07298.1"/>
    </source>
</evidence>
<sequence length="363" mass="37637">SAASNCPLLKYIDQASLNSSVAYTVDSTQKAEIVGGINQFKCTSGSRFAHIDNGVLYINDWSMTCTGKEGWTVRRGGNGNDGPYRNVPVGCVKPKEPEPSCVALPDASATCEKTFSGRCEAATNSNMIYSCPNGQLFVSGSRAPVATCEQCTVSCVNGEWTLSQGFTKLPTKSFVGENPIVACIKPPTPPPCGFLPDATASCRNLAGSPTRDCYAATYSASTYSCPGGALFYTASNPFSHCPDLASCALTCSGGRWTDGSSNGMGSNLSVACLAFAATSTCSALRDATPTCNRTFPGRCSPATYSNSAYSCSAGKLFVYGSRSLVATVDGLKCANGLWTVTQGGVDVAAGDFVGARPIVSCVI</sequence>
<feature type="non-terminal residue" evidence="1">
    <location>
        <position position="1"/>
    </location>
</feature>
<dbReference type="AlphaFoldDB" id="A0AAV5UM80"/>